<accession>A0A8B6GWF1</accession>
<keyword evidence="3" id="KW-1185">Reference proteome</keyword>
<evidence type="ECO:0000256" key="1">
    <source>
        <dbReference type="SAM" id="MobiDB-lite"/>
    </source>
</evidence>
<dbReference type="AlphaFoldDB" id="A0A8B6GWF1"/>
<dbReference type="Proteomes" id="UP000596742">
    <property type="component" value="Unassembled WGS sequence"/>
</dbReference>
<comment type="caution">
    <text evidence="2">The sequence shown here is derived from an EMBL/GenBank/DDBJ whole genome shotgun (WGS) entry which is preliminary data.</text>
</comment>
<evidence type="ECO:0000313" key="3">
    <source>
        <dbReference type="Proteomes" id="UP000596742"/>
    </source>
</evidence>
<name>A0A8B6GWF1_MYTGA</name>
<evidence type="ECO:0000313" key="2">
    <source>
        <dbReference type="EMBL" id="VDI69550.1"/>
    </source>
</evidence>
<dbReference type="EMBL" id="UYJE01009052">
    <property type="protein sequence ID" value="VDI69550.1"/>
    <property type="molecule type" value="Genomic_DNA"/>
</dbReference>
<protein>
    <submittedName>
        <fullName evidence="2">Uncharacterized protein</fullName>
    </submittedName>
</protein>
<gene>
    <name evidence="2" type="ORF">MGAL_10B052503</name>
</gene>
<organism evidence="2 3">
    <name type="scientific">Mytilus galloprovincialis</name>
    <name type="common">Mediterranean mussel</name>
    <dbReference type="NCBI Taxonomy" id="29158"/>
    <lineage>
        <taxon>Eukaryota</taxon>
        <taxon>Metazoa</taxon>
        <taxon>Spiralia</taxon>
        <taxon>Lophotrochozoa</taxon>
        <taxon>Mollusca</taxon>
        <taxon>Bivalvia</taxon>
        <taxon>Autobranchia</taxon>
        <taxon>Pteriomorphia</taxon>
        <taxon>Mytilida</taxon>
        <taxon>Mytiloidea</taxon>
        <taxon>Mytilidae</taxon>
        <taxon>Mytilinae</taxon>
        <taxon>Mytilus</taxon>
    </lineage>
</organism>
<proteinExistence type="predicted"/>
<feature type="region of interest" description="Disordered" evidence="1">
    <location>
        <begin position="1"/>
        <end position="39"/>
    </location>
</feature>
<reference evidence="2" key="1">
    <citation type="submission" date="2018-11" db="EMBL/GenBank/DDBJ databases">
        <authorList>
            <person name="Alioto T."/>
            <person name="Alioto T."/>
        </authorList>
    </citation>
    <scope>NUCLEOTIDE SEQUENCE</scope>
</reference>
<feature type="compositionally biased region" description="Polar residues" evidence="1">
    <location>
        <begin position="1"/>
        <end position="36"/>
    </location>
</feature>
<sequence length="70" mass="7978">MTDTKSSPQFIPEASSSPEELQPQVNTSGDPTTSISPYPDYGEFCQLDWLNKGRRERSEYGREYDYGSYS</sequence>